<accession>A0A218ZC68</accession>
<evidence type="ECO:0000313" key="2">
    <source>
        <dbReference type="EMBL" id="OWP05113.1"/>
    </source>
</evidence>
<dbReference type="AlphaFoldDB" id="A0A218ZC68"/>
<feature type="compositionally biased region" description="Basic and acidic residues" evidence="1">
    <location>
        <begin position="227"/>
        <end position="238"/>
    </location>
</feature>
<evidence type="ECO:0000313" key="3">
    <source>
        <dbReference type="Proteomes" id="UP000242519"/>
    </source>
</evidence>
<dbReference type="EMBL" id="MZNU01000078">
    <property type="protein sequence ID" value="OWP05113.1"/>
    <property type="molecule type" value="Genomic_DNA"/>
</dbReference>
<organism evidence="2 3">
    <name type="scientific">Diplocarpon coronariae</name>
    <dbReference type="NCBI Taxonomy" id="2795749"/>
    <lineage>
        <taxon>Eukaryota</taxon>
        <taxon>Fungi</taxon>
        <taxon>Dikarya</taxon>
        <taxon>Ascomycota</taxon>
        <taxon>Pezizomycotina</taxon>
        <taxon>Leotiomycetes</taxon>
        <taxon>Helotiales</taxon>
        <taxon>Drepanopezizaceae</taxon>
        <taxon>Diplocarpon</taxon>
    </lineage>
</organism>
<sequence>MTLASAYASTTTLHCNGSVATTTASVSAASSRTASPHATHSQDVLSLPLSEQQLDVIEPFLTALSLIPESFLVNRTSFSAFTSDMADCTDESDATATATARGASATPQGFVVKIRRGSKEGVESDLKSAFSVFKNVGKVSDKRGLSERDAFRDLFMEMLGSGMCLSKTLMDDPLVKGINCAIKLAGVAGMAIPLVRMLKIKTIISKLGGVKKVMKLLGKGKKGNGQGEKKTDDQGRMTRKPDKFTVQDLLFELAGVADAAKACRYLTGEWLTCDTSKSKPVFMFKSGLHLQNLLRPSNDWVPMTGNSTRLRNPAPTRGC</sequence>
<keyword evidence="3" id="KW-1185">Reference proteome</keyword>
<evidence type="ECO:0000256" key="1">
    <source>
        <dbReference type="SAM" id="MobiDB-lite"/>
    </source>
</evidence>
<comment type="caution">
    <text evidence="2">The sequence shown here is derived from an EMBL/GenBank/DDBJ whole genome shotgun (WGS) entry which is preliminary data.</text>
</comment>
<gene>
    <name evidence="2" type="ORF">B2J93_5631</name>
</gene>
<name>A0A218ZC68_9HELO</name>
<proteinExistence type="predicted"/>
<dbReference type="Proteomes" id="UP000242519">
    <property type="component" value="Unassembled WGS sequence"/>
</dbReference>
<reference evidence="2 3" key="1">
    <citation type="submission" date="2017-04" db="EMBL/GenBank/DDBJ databases">
        <title>Draft genome sequence of Marssonina coronaria NL1: causal agent of apple blotch.</title>
        <authorList>
            <person name="Cheng Q."/>
        </authorList>
    </citation>
    <scope>NUCLEOTIDE SEQUENCE [LARGE SCALE GENOMIC DNA]</scope>
    <source>
        <strain evidence="2 3">NL1</strain>
    </source>
</reference>
<feature type="region of interest" description="Disordered" evidence="1">
    <location>
        <begin position="219"/>
        <end position="238"/>
    </location>
</feature>
<dbReference type="InParanoid" id="A0A218ZC68"/>
<protein>
    <submittedName>
        <fullName evidence="2">Uncharacterized protein</fullName>
    </submittedName>
</protein>